<evidence type="ECO:0000256" key="6">
    <source>
        <dbReference type="PIRSR" id="PIRSR001430-2"/>
    </source>
</evidence>
<dbReference type="InterPro" id="IPR020095">
    <property type="entry name" value="PsdUridine_synth_TruA_C"/>
</dbReference>
<feature type="active site" description="Nucleophile" evidence="4 5">
    <location>
        <position position="54"/>
    </location>
</feature>
<dbReference type="Gene3D" id="3.30.70.580">
    <property type="entry name" value="Pseudouridine synthase I, catalytic domain, N-terminal subdomain"/>
    <property type="match status" value="1"/>
</dbReference>
<dbReference type="NCBIfam" id="TIGR00071">
    <property type="entry name" value="hisT_truA"/>
    <property type="match status" value="1"/>
</dbReference>
<evidence type="ECO:0000256" key="7">
    <source>
        <dbReference type="RuleBase" id="RU003792"/>
    </source>
</evidence>
<comment type="caution">
    <text evidence="4">Lacks conserved residue(s) required for the propagation of feature annotation.</text>
</comment>
<evidence type="ECO:0000259" key="8">
    <source>
        <dbReference type="Pfam" id="PF01416"/>
    </source>
</evidence>
<dbReference type="GO" id="GO:0003723">
    <property type="term" value="F:RNA binding"/>
    <property type="evidence" value="ECO:0007669"/>
    <property type="project" value="InterPro"/>
</dbReference>
<dbReference type="PANTHER" id="PTHR11142">
    <property type="entry name" value="PSEUDOURIDYLATE SYNTHASE"/>
    <property type="match status" value="1"/>
</dbReference>
<feature type="binding site" evidence="4 6">
    <location>
        <position position="112"/>
    </location>
    <ligand>
        <name>substrate</name>
    </ligand>
</feature>
<dbReference type="InterPro" id="IPR020094">
    <property type="entry name" value="TruA/RsuA/RluB/E/F_N"/>
</dbReference>
<evidence type="ECO:0000256" key="1">
    <source>
        <dbReference type="ARBA" id="ARBA00009375"/>
    </source>
</evidence>
<dbReference type="GO" id="GO:0031119">
    <property type="term" value="P:tRNA pseudouridine synthesis"/>
    <property type="evidence" value="ECO:0007669"/>
    <property type="project" value="UniProtKB-UniRule"/>
</dbReference>
<dbReference type="EMBL" id="VULQ01000002">
    <property type="protein sequence ID" value="MSS77318.1"/>
    <property type="molecule type" value="Genomic_DNA"/>
</dbReference>
<protein>
    <recommendedName>
        <fullName evidence="4">tRNA pseudouridine synthase A</fullName>
        <ecNumber evidence="4">5.4.99.12</ecNumber>
    </recommendedName>
    <alternativeName>
        <fullName evidence="4">tRNA pseudouridine(38-40) synthase</fullName>
    </alternativeName>
    <alternativeName>
        <fullName evidence="4">tRNA pseudouridylate synthase I</fullName>
    </alternativeName>
    <alternativeName>
        <fullName evidence="4">tRNA-uridine isomerase I</fullName>
    </alternativeName>
</protein>
<comment type="subunit">
    <text evidence="4">Homodimer.</text>
</comment>
<comment type="similarity">
    <text evidence="1 4 7">Belongs to the tRNA pseudouridine synthase TruA family.</text>
</comment>
<dbReference type="PANTHER" id="PTHR11142:SF0">
    <property type="entry name" value="TRNA PSEUDOURIDINE SYNTHASE-LIKE 1"/>
    <property type="match status" value="1"/>
</dbReference>
<comment type="function">
    <text evidence="4">Formation of pseudouridine at positions 38, 39 and 40 in the anticodon stem and loop of transfer RNAs.</text>
</comment>
<keyword evidence="2 4" id="KW-0819">tRNA processing</keyword>
<comment type="caution">
    <text evidence="9">The sequence shown here is derived from an EMBL/GenBank/DDBJ whole genome shotgun (WGS) entry which is preliminary data.</text>
</comment>
<dbReference type="InterPro" id="IPR020097">
    <property type="entry name" value="PsdUridine_synth_TruA_a/b_dom"/>
</dbReference>
<sequence length="256" mass="29738">MSIQNILLSIQYDGTNFSGFQIQENKRTIQECLEIAVRNVTGEKNRIIAAGRTDSGVHANLMYVNFLTATDIQADKFHFHLKKFLPDDILVLSSRKVDKNFHARFSVKTKTYKYVISLEKVLHPIYRNYMENITYKLNFSLLEKGLLILKGEHDFKAFCINEKNDTINTVRTIKDCYFRVENNKLYLFFIGESFLHNQVRIMAGSLIELSRGKISLEDFKNYFNEENTKRANPTLKAGGLYLDNIDYKFLIGDSDE</sequence>
<dbReference type="InterPro" id="IPR020103">
    <property type="entry name" value="PsdUridine_synth_cat_dom_sf"/>
</dbReference>
<dbReference type="RefSeq" id="WP_154539338.1">
    <property type="nucleotide sequence ID" value="NZ_JAXDSU010000002.1"/>
</dbReference>
<keyword evidence="3 4" id="KW-0413">Isomerase</keyword>
<dbReference type="EC" id="5.4.99.12" evidence="4"/>
<accession>A0A6N7VD00</accession>
<dbReference type="PIRSF" id="PIRSF001430">
    <property type="entry name" value="tRNA_psdUrid_synth"/>
    <property type="match status" value="1"/>
</dbReference>
<name>A0A6N7VD00_9FIRM</name>
<dbReference type="Gene3D" id="3.30.70.660">
    <property type="entry name" value="Pseudouridine synthase I, catalytic domain, C-terminal subdomain"/>
    <property type="match status" value="1"/>
</dbReference>
<proteinExistence type="inferred from homology"/>
<dbReference type="FunFam" id="3.30.70.580:FF:000001">
    <property type="entry name" value="tRNA pseudouridine synthase A"/>
    <property type="match status" value="1"/>
</dbReference>
<dbReference type="AlphaFoldDB" id="A0A6N7VD00"/>
<reference evidence="9 10" key="1">
    <citation type="submission" date="2019-08" db="EMBL/GenBank/DDBJ databases">
        <title>In-depth cultivation of the pig gut microbiome towards novel bacterial diversity and tailored functional studies.</title>
        <authorList>
            <person name="Wylensek D."/>
            <person name="Hitch T.C.A."/>
            <person name="Clavel T."/>
        </authorList>
    </citation>
    <scope>NUCLEOTIDE SEQUENCE [LARGE SCALE GENOMIC DNA]</scope>
    <source>
        <strain evidence="9 10">WCA-380-WT-2B</strain>
    </source>
</reference>
<evidence type="ECO:0000313" key="9">
    <source>
        <dbReference type="EMBL" id="MSS77318.1"/>
    </source>
</evidence>
<dbReference type="CDD" id="cd02570">
    <property type="entry name" value="PseudoU_synth_EcTruA"/>
    <property type="match status" value="1"/>
</dbReference>
<dbReference type="HAMAP" id="MF_00171">
    <property type="entry name" value="TruA"/>
    <property type="match status" value="1"/>
</dbReference>
<feature type="domain" description="Pseudouridine synthase I TruA alpha/beta" evidence="8">
    <location>
        <begin position="10"/>
        <end position="105"/>
    </location>
</feature>
<evidence type="ECO:0000256" key="2">
    <source>
        <dbReference type="ARBA" id="ARBA00022694"/>
    </source>
</evidence>
<organism evidence="9 10">
    <name type="scientific">Anaerococcus porci</name>
    <dbReference type="NCBI Taxonomy" id="2652269"/>
    <lineage>
        <taxon>Bacteria</taxon>
        <taxon>Bacillati</taxon>
        <taxon>Bacillota</taxon>
        <taxon>Tissierellia</taxon>
        <taxon>Tissierellales</taxon>
        <taxon>Peptoniphilaceae</taxon>
        <taxon>Anaerococcus</taxon>
    </lineage>
</organism>
<evidence type="ECO:0000313" key="10">
    <source>
        <dbReference type="Proteomes" id="UP000441925"/>
    </source>
</evidence>
<evidence type="ECO:0000256" key="4">
    <source>
        <dbReference type="HAMAP-Rule" id="MF_00171"/>
    </source>
</evidence>
<dbReference type="GO" id="GO:0160147">
    <property type="term" value="F:tRNA pseudouridine(38-40) synthase activity"/>
    <property type="evidence" value="ECO:0007669"/>
    <property type="project" value="UniProtKB-EC"/>
</dbReference>
<evidence type="ECO:0000256" key="3">
    <source>
        <dbReference type="ARBA" id="ARBA00023235"/>
    </source>
</evidence>
<dbReference type="Pfam" id="PF01416">
    <property type="entry name" value="PseudoU_synth_1"/>
    <property type="match status" value="2"/>
</dbReference>
<gene>
    <name evidence="4 9" type="primary">truA</name>
    <name evidence="9" type="ORF">FYJ26_02605</name>
</gene>
<feature type="domain" description="Pseudouridine synthase I TruA alpha/beta" evidence="8">
    <location>
        <begin position="149"/>
        <end position="247"/>
    </location>
</feature>
<dbReference type="SUPFAM" id="SSF55120">
    <property type="entry name" value="Pseudouridine synthase"/>
    <property type="match status" value="1"/>
</dbReference>
<dbReference type="Proteomes" id="UP000441925">
    <property type="component" value="Unassembled WGS sequence"/>
</dbReference>
<comment type="catalytic activity">
    <reaction evidence="4 7">
        <text>uridine(38/39/40) in tRNA = pseudouridine(38/39/40) in tRNA</text>
        <dbReference type="Rhea" id="RHEA:22376"/>
        <dbReference type="Rhea" id="RHEA-COMP:10085"/>
        <dbReference type="Rhea" id="RHEA-COMP:10087"/>
        <dbReference type="ChEBI" id="CHEBI:65314"/>
        <dbReference type="ChEBI" id="CHEBI:65315"/>
        <dbReference type="EC" id="5.4.99.12"/>
    </reaction>
</comment>
<evidence type="ECO:0000256" key="5">
    <source>
        <dbReference type="PIRSR" id="PIRSR001430-1"/>
    </source>
</evidence>
<keyword evidence="10" id="KW-1185">Reference proteome</keyword>
<dbReference type="InterPro" id="IPR001406">
    <property type="entry name" value="PsdUridine_synth_TruA"/>
</dbReference>